<feature type="region of interest" description="Disordered" evidence="1">
    <location>
        <begin position="700"/>
        <end position="727"/>
    </location>
</feature>
<reference evidence="2" key="1">
    <citation type="submission" date="2021-01" db="EMBL/GenBank/DDBJ databases">
        <authorList>
            <person name="Corre E."/>
            <person name="Pelletier E."/>
            <person name="Niang G."/>
            <person name="Scheremetjew M."/>
            <person name="Finn R."/>
            <person name="Kale V."/>
            <person name="Holt S."/>
            <person name="Cochrane G."/>
            <person name="Meng A."/>
            <person name="Brown T."/>
            <person name="Cohen L."/>
        </authorList>
    </citation>
    <scope>NUCLEOTIDE SEQUENCE</scope>
    <source>
        <strain evidence="2">Pop2</strain>
    </source>
</reference>
<feature type="region of interest" description="Disordered" evidence="1">
    <location>
        <begin position="306"/>
        <end position="336"/>
    </location>
</feature>
<feature type="region of interest" description="Disordered" evidence="1">
    <location>
        <begin position="263"/>
        <end position="292"/>
    </location>
</feature>
<feature type="region of interest" description="Disordered" evidence="1">
    <location>
        <begin position="1"/>
        <end position="102"/>
    </location>
</feature>
<feature type="compositionally biased region" description="Polar residues" evidence="1">
    <location>
        <begin position="701"/>
        <end position="718"/>
    </location>
</feature>
<dbReference type="AlphaFoldDB" id="A0A7S2EMG8"/>
<feature type="compositionally biased region" description="Basic and acidic residues" evidence="1">
    <location>
        <begin position="65"/>
        <end position="74"/>
    </location>
</feature>
<organism evidence="2">
    <name type="scientific">Ditylum brightwellii</name>
    <dbReference type="NCBI Taxonomy" id="49249"/>
    <lineage>
        <taxon>Eukaryota</taxon>
        <taxon>Sar</taxon>
        <taxon>Stramenopiles</taxon>
        <taxon>Ochrophyta</taxon>
        <taxon>Bacillariophyta</taxon>
        <taxon>Mediophyceae</taxon>
        <taxon>Lithodesmiophycidae</taxon>
        <taxon>Lithodesmiales</taxon>
        <taxon>Lithodesmiaceae</taxon>
        <taxon>Ditylum</taxon>
    </lineage>
</organism>
<dbReference type="EMBL" id="HBGN01029298">
    <property type="protein sequence ID" value="CAD9345519.1"/>
    <property type="molecule type" value="Transcribed_RNA"/>
</dbReference>
<proteinExistence type="predicted"/>
<accession>A0A7S2EMG8</accession>
<evidence type="ECO:0000313" key="2">
    <source>
        <dbReference type="EMBL" id="CAD9345519.1"/>
    </source>
</evidence>
<evidence type="ECO:0000256" key="1">
    <source>
        <dbReference type="SAM" id="MobiDB-lite"/>
    </source>
</evidence>
<sequence>MSTVAVSTKQSQKKEQLTQHHKSVSAPQSVLMPPPAGIPTQPTSLSLPSEIINNNNSTSSIISPHRMETQHNDSIHVSSDVSKNNNSNITTNDNSTSNNQYPTLSQHEQSVTKDSNIFFKFPQYGFGAKQQQQQQQIKKDLTSLHHTQNYLPNVEKAEVTKNVQQLLQPQIDELKKRKDTTITNQQHLQNFNRRTALTNIESSSNSHNTRKKKRIDYTTMTTREEATSTTATVTDRTSVTTKKIPTAHASSSAATTTAISFSNNTSLSGTNSNISAHSNINDRKRSNGLEYTSPYTGVFRQRSGDATASATLSGNSGGVHQDASYENDTNHQSHPQHWIAQTTTKPPSFHIGKYDTEEKAAYAVDLVHVFFHPKLIRYHQDGLINEDASLTALDIPTSSSSFAATKTTAEESSNMNQRNFKLNVSTIEQCEAAWKPHLKEYGWLRKLSNVDVALRPAFREIVHNAVAKWFSYHAMIGITQSSSGYDKMREMNASNQTILYHHNENAMFKEFQGGGTDSGEYNDGGKFRDSNLIDATVMKTTKQLVAERIQKKFKKELLVKKEINKEETATTTAYMSCNDGDTTNIRAYHTIKLENNGNGACEINTIHVDNDKDHRAVIVINDNAIDDDDEDDDGYDETNVARNHSANFWHHDVEVNSSSANNEKGNVNGAIVLGLDDDSDNGSIDDNGVINSGSVLECSVHDSSSSSLGERMPSSYNLTDDVDDDSDGVEKIDIIDLS</sequence>
<name>A0A7S2EMG8_9STRA</name>
<feature type="compositionally biased region" description="Polar residues" evidence="1">
    <location>
        <begin position="1"/>
        <end position="10"/>
    </location>
</feature>
<feature type="compositionally biased region" description="Low complexity" evidence="1">
    <location>
        <begin position="263"/>
        <end position="275"/>
    </location>
</feature>
<feature type="compositionally biased region" description="Polar residues" evidence="1">
    <location>
        <begin position="324"/>
        <end position="336"/>
    </location>
</feature>
<protein>
    <submittedName>
        <fullName evidence="2">Uncharacterized protein</fullName>
    </submittedName>
</protein>
<feature type="compositionally biased region" description="Low complexity" evidence="1">
    <location>
        <begin position="51"/>
        <end position="63"/>
    </location>
</feature>
<feature type="compositionally biased region" description="Low complexity" evidence="1">
    <location>
        <begin position="77"/>
        <end position="99"/>
    </location>
</feature>
<gene>
    <name evidence="2" type="ORF">DBRI1063_LOCUS18892</name>
</gene>